<protein>
    <recommendedName>
        <fullName evidence="2">Anti-sigma factor antagonist</fullName>
    </recommendedName>
</protein>
<dbReference type="PANTHER" id="PTHR33495">
    <property type="entry name" value="ANTI-SIGMA FACTOR ANTAGONIST TM_1081-RELATED-RELATED"/>
    <property type="match status" value="1"/>
</dbReference>
<sequence length="107" mass="11924">MEKQVKVIQPAGIFNGKQGRETYEQMSKLMAAGAKTFLLDFQAVTFMDSSGFGTLLSMLKTVQQEQGRLVLCSINEQIRMILELSNTTTIFEVLPDQAAFMEQLTPA</sequence>
<dbReference type="InterPro" id="IPR003658">
    <property type="entry name" value="Anti-sigma_ant"/>
</dbReference>
<keyword evidence="5" id="KW-1185">Reference proteome</keyword>
<dbReference type="SUPFAM" id="SSF52091">
    <property type="entry name" value="SpoIIaa-like"/>
    <property type="match status" value="1"/>
</dbReference>
<evidence type="ECO:0000256" key="1">
    <source>
        <dbReference type="ARBA" id="ARBA00009013"/>
    </source>
</evidence>
<dbReference type="PROSITE" id="PS50801">
    <property type="entry name" value="STAS"/>
    <property type="match status" value="1"/>
</dbReference>
<evidence type="ECO:0000256" key="2">
    <source>
        <dbReference type="RuleBase" id="RU003749"/>
    </source>
</evidence>
<evidence type="ECO:0000313" key="5">
    <source>
        <dbReference type="Proteomes" id="UP000658514"/>
    </source>
</evidence>
<evidence type="ECO:0000259" key="3">
    <source>
        <dbReference type="PROSITE" id="PS50801"/>
    </source>
</evidence>
<organism evidence="4 5">
    <name type="scientific">Calothrix parietina FACHB-288</name>
    <dbReference type="NCBI Taxonomy" id="2692896"/>
    <lineage>
        <taxon>Bacteria</taxon>
        <taxon>Bacillati</taxon>
        <taxon>Cyanobacteriota</taxon>
        <taxon>Cyanophyceae</taxon>
        <taxon>Nostocales</taxon>
        <taxon>Calotrichaceae</taxon>
        <taxon>Calothrix</taxon>
    </lineage>
</organism>
<feature type="domain" description="STAS" evidence="3">
    <location>
        <begin position="1"/>
        <end position="107"/>
    </location>
</feature>
<dbReference type="InterPro" id="IPR002645">
    <property type="entry name" value="STAS_dom"/>
</dbReference>
<proteinExistence type="inferred from homology"/>
<dbReference type="RefSeq" id="WP_190550510.1">
    <property type="nucleotide sequence ID" value="NZ_CAWPNO010000112.1"/>
</dbReference>
<dbReference type="CDD" id="cd07043">
    <property type="entry name" value="STAS_anti-anti-sigma_factors"/>
    <property type="match status" value="1"/>
</dbReference>
<dbReference type="Gene3D" id="3.30.750.24">
    <property type="entry name" value="STAS domain"/>
    <property type="match status" value="1"/>
</dbReference>
<reference evidence="4 5" key="1">
    <citation type="journal article" date="2020" name="ISME J.">
        <title>Comparative genomics reveals insights into cyanobacterial evolution and habitat adaptation.</title>
        <authorList>
            <person name="Chen M.Y."/>
            <person name="Teng W.K."/>
            <person name="Zhao L."/>
            <person name="Hu C.X."/>
            <person name="Zhou Y.K."/>
            <person name="Han B.P."/>
            <person name="Song L.R."/>
            <person name="Shu W.S."/>
        </authorList>
    </citation>
    <scope>NUCLEOTIDE SEQUENCE [LARGE SCALE GENOMIC DNA]</scope>
    <source>
        <strain evidence="4 5">FACHB-288</strain>
    </source>
</reference>
<comment type="caution">
    <text evidence="4">The sequence shown here is derived from an EMBL/GenBank/DDBJ whole genome shotgun (WGS) entry which is preliminary data.</text>
</comment>
<name>A0ABR8AKL4_9CYAN</name>
<gene>
    <name evidence="4" type="ORF">H6G24_32160</name>
</gene>
<dbReference type="EMBL" id="JACJQH010000075">
    <property type="protein sequence ID" value="MBD2200070.1"/>
    <property type="molecule type" value="Genomic_DNA"/>
</dbReference>
<accession>A0ABR8AKL4</accession>
<evidence type="ECO:0000313" key="4">
    <source>
        <dbReference type="EMBL" id="MBD2200070.1"/>
    </source>
</evidence>
<dbReference type="NCBIfam" id="TIGR00377">
    <property type="entry name" value="ant_ant_sig"/>
    <property type="match status" value="1"/>
</dbReference>
<comment type="similarity">
    <text evidence="1 2">Belongs to the anti-sigma-factor antagonist family.</text>
</comment>
<dbReference type="Proteomes" id="UP000658514">
    <property type="component" value="Unassembled WGS sequence"/>
</dbReference>
<dbReference type="InterPro" id="IPR036513">
    <property type="entry name" value="STAS_dom_sf"/>
</dbReference>
<dbReference type="Pfam" id="PF01740">
    <property type="entry name" value="STAS"/>
    <property type="match status" value="1"/>
</dbReference>